<dbReference type="GO" id="GO:0006627">
    <property type="term" value="P:protein processing involved in protein targeting to mitochondrion"/>
    <property type="evidence" value="ECO:0007669"/>
    <property type="project" value="TreeGrafter"/>
</dbReference>
<comment type="similarity">
    <text evidence="6">Belongs to the peptidase S26 family. IMP1 subfamily.</text>
</comment>
<keyword evidence="4" id="KW-0496">Mitochondrion</keyword>
<organism evidence="10 11">
    <name type="scientific">Zizania palustris</name>
    <name type="common">Northern wild rice</name>
    <dbReference type="NCBI Taxonomy" id="103762"/>
    <lineage>
        <taxon>Eukaryota</taxon>
        <taxon>Viridiplantae</taxon>
        <taxon>Streptophyta</taxon>
        <taxon>Embryophyta</taxon>
        <taxon>Tracheophyta</taxon>
        <taxon>Spermatophyta</taxon>
        <taxon>Magnoliopsida</taxon>
        <taxon>Liliopsida</taxon>
        <taxon>Poales</taxon>
        <taxon>Poaceae</taxon>
        <taxon>BOP clade</taxon>
        <taxon>Oryzoideae</taxon>
        <taxon>Oryzeae</taxon>
        <taxon>Zizaniinae</taxon>
        <taxon>Zizania</taxon>
    </lineage>
</organism>
<dbReference type="FunFam" id="2.10.109.10:FF:000014">
    <property type="entry name" value="Inner membrane protease subunit 1"/>
    <property type="match status" value="1"/>
</dbReference>
<keyword evidence="3" id="KW-0378">Hydrolase</keyword>
<evidence type="ECO:0000256" key="4">
    <source>
        <dbReference type="ARBA" id="ARBA00023128"/>
    </source>
</evidence>
<evidence type="ECO:0000256" key="5">
    <source>
        <dbReference type="ARBA" id="ARBA00023136"/>
    </source>
</evidence>
<reference evidence="10" key="2">
    <citation type="submission" date="2021-02" db="EMBL/GenBank/DDBJ databases">
        <authorList>
            <person name="Kimball J.A."/>
            <person name="Haas M.W."/>
            <person name="Macchietto M."/>
            <person name="Kono T."/>
            <person name="Duquette J."/>
            <person name="Shao M."/>
        </authorList>
    </citation>
    <scope>NUCLEOTIDE SEQUENCE</scope>
    <source>
        <tissue evidence="10">Fresh leaf tissue</tissue>
    </source>
</reference>
<proteinExistence type="inferred from homology"/>
<dbReference type="Proteomes" id="UP000729402">
    <property type="component" value="Unassembled WGS sequence"/>
</dbReference>
<evidence type="ECO:0000313" key="11">
    <source>
        <dbReference type="Proteomes" id="UP000729402"/>
    </source>
</evidence>
<evidence type="ECO:0000256" key="3">
    <source>
        <dbReference type="ARBA" id="ARBA00022801"/>
    </source>
</evidence>
<dbReference type="PANTHER" id="PTHR12383">
    <property type="entry name" value="PROTEASE FAMILY S26 MITOCHONDRIAL INNER MEMBRANE PROTEASE-RELATED"/>
    <property type="match status" value="1"/>
</dbReference>
<keyword evidence="2" id="KW-0999">Mitochondrion inner membrane</keyword>
<protein>
    <recommendedName>
        <fullName evidence="9">Peptidase S26 domain-containing protein</fullName>
    </recommendedName>
</protein>
<dbReference type="CDD" id="cd06530">
    <property type="entry name" value="S26_SPase_I"/>
    <property type="match status" value="1"/>
</dbReference>
<dbReference type="Pfam" id="PF10502">
    <property type="entry name" value="Peptidase_S26"/>
    <property type="match status" value="2"/>
</dbReference>
<keyword evidence="11" id="KW-1185">Reference proteome</keyword>
<comment type="subunit">
    <text evidence="8">Heterodimer of 2 subunits, IMP1A/B and IMP12.</text>
</comment>
<keyword evidence="5" id="KW-0472">Membrane</keyword>
<feature type="domain" description="Peptidase S26" evidence="9">
    <location>
        <begin position="26"/>
        <end position="107"/>
    </location>
</feature>
<feature type="domain" description="Peptidase S26" evidence="9">
    <location>
        <begin position="118"/>
        <end position="158"/>
    </location>
</feature>
<evidence type="ECO:0000256" key="6">
    <source>
        <dbReference type="ARBA" id="ARBA00038445"/>
    </source>
</evidence>
<evidence type="ECO:0000256" key="2">
    <source>
        <dbReference type="ARBA" id="ARBA00022792"/>
    </source>
</evidence>
<dbReference type="GO" id="GO:0004252">
    <property type="term" value="F:serine-type endopeptidase activity"/>
    <property type="evidence" value="ECO:0007669"/>
    <property type="project" value="InterPro"/>
</dbReference>
<dbReference type="GO" id="GO:0042720">
    <property type="term" value="C:mitochondrial inner membrane peptidase complex"/>
    <property type="evidence" value="ECO:0007669"/>
    <property type="project" value="TreeGrafter"/>
</dbReference>
<dbReference type="AlphaFoldDB" id="A0A8J5WJP4"/>
<accession>A0A8J5WJP4</accession>
<comment type="subcellular location">
    <subcellularLocation>
        <location evidence="1">Mitochondrion inner membrane</location>
    </subcellularLocation>
</comment>
<evidence type="ECO:0000256" key="8">
    <source>
        <dbReference type="ARBA" id="ARBA00064368"/>
    </source>
</evidence>
<dbReference type="GO" id="GO:0006465">
    <property type="term" value="P:signal peptide processing"/>
    <property type="evidence" value="ECO:0007669"/>
    <property type="project" value="InterPro"/>
</dbReference>
<comment type="function">
    <text evidence="7">Catalyzes the removal of transit peptides required for the targeting of proteins from the mitochondrial matrix, across the inner membrane, into the inter-membrane space.</text>
</comment>
<dbReference type="InterPro" id="IPR019533">
    <property type="entry name" value="Peptidase_S26"/>
</dbReference>
<dbReference type="PANTHER" id="PTHR12383:SF16">
    <property type="entry name" value="MITOCHONDRIAL INNER MEMBRANE PROTEASE SUBUNIT 1"/>
    <property type="match status" value="1"/>
</dbReference>
<dbReference type="OrthoDB" id="308440at2759"/>
<dbReference type="EMBL" id="JAAALK010000081">
    <property type="protein sequence ID" value="KAG8090112.1"/>
    <property type="molecule type" value="Genomic_DNA"/>
</dbReference>
<reference evidence="10" key="1">
    <citation type="journal article" date="2021" name="bioRxiv">
        <title>Whole Genome Assembly and Annotation of Northern Wild Rice, Zizania palustris L., Supports a Whole Genome Duplication in the Zizania Genus.</title>
        <authorList>
            <person name="Haas M."/>
            <person name="Kono T."/>
            <person name="Macchietto M."/>
            <person name="Millas R."/>
            <person name="McGilp L."/>
            <person name="Shao M."/>
            <person name="Duquette J."/>
            <person name="Hirsch C.N."/>
            <person name="Kimball J."/>
        </authorList>
    </citation>
    <scope>NUCLEOTIDE SEQUENCE</scope>
    <source>
        <tissue evidence="10">Fresh leaf tissue</tissue>
    </source>
</reference>
<comment type="caution">
    <text evidence="10">The sequence shown here is derived from an EMBL/GenBank/DDBJ whole genome shotgun (WGS) entry which is preliminary data.</text>
</comment>
<evidence type="ECO:0000259" key="9">
    <source>
        <dbReference type="Pfam" id="PF10502"/>
    </source>
</evidence>
<gene>
    <name evidence="10" type="ORF">GUJ93_ZPchr0011g28606</name>
</gene>
<name>A0A8J5WJP4_ZIZPA</name>
<evidence type="ECO:0000313" key="10">
    <source>
        <dbReference type="EMBL" id="KAG8090112.1"/>
    </source>
</evidence>
<evidence type="ECO:0000256" key="1">
    <source>
        <dbReference type="ARBA" id="ARBA00004273"/>
    </source>
</evidence>
<sequence>MSSFLRRLAGIPWREIAGEARSRAFLFAQVLCAVHVVNAHVCSIALVRGPSMLPAMNLAGDVVVVDRVGARFGRVGPGDVVLLISPQNPRRMVSKRVLGMEGDTVTYLVNPGNSESSKTVVVPEGHVWVQGDNIYDSKDSREFGPVPYGLITGKIFCRVAKVT</sequence>
<evidence type="ECO:0000256" key="7">
    <source>
        <dbReference type="ARBA" id="ARBA00054895"/>
    </source>
</evidence>
<dbReference type="InterPro" id="IPR052064">
    <property type="entry name" value="Mito_IMP1_subunit"/>
</dbReference>